<dbReference type="InterPro" id="IPR003610">
    <property type="entry name" value="CBM5/12"/>
</dbReference>
<evidence type="ECO:0000313" key="14">
    <source>
        <dbReference type="Proteomes" id="UP000306791"/>
    </source>
</evidence>
<dbReference type="PROSITE" id="PS50268">
    <property type="entry name" value="CADHERIN_2"/>
    <property type="match status" value="1"/>
</dbReference>
<dbReference type="Gene3D" id="2.60.40.10">
    <property type="entry name" value="Immunoglobulins"/>
    <property type="match status" value="3"/>
</dbReference>
<evidence type="ECO:0000256" key="1">
    <source>
        <dbReference type="ARBA" id="ARBA00001678"/>
    </source>
</evidence>
<evidence type="ECO:0000256" key="8">
    <source>
        <dbReference type="ARBA" id="ARBA00023277"/>
    </source>
</evidence>
<dbReference type="InterPro" id="IPR005084">
    <property type="entry name" value="CBM6"/>
</dbReference>
<evidence type="ECO:0000256" key="9">
    <source>
        <dbReference type="ARBA" id="ARBA00023295"/>
    </source>
</evidence>
<dbReference type="SUPFAM" id="SSF51445">
    <property type="entry name" value="(Trans)glycosidases"/>
    <property type="match status" value="1"/>
</dbReference>
<dbReference type="Pfam" id="PF16990">
    <property type="entry name" value="CBM_35"/>
    <property type="match status" value="2"/>
</dbReference>
<dbReference type="InterPro" id="IPR002126">
    <property type="entry name" value="Cadherin-like_dom"/>
</dbReference>
<dbReference type="InterPro" id="IPR001547">
    <property type="entry name" value="Glyco_hydro_5"/>
</dbReference>
<dbReference type="Gene3D" id="3.20.20.80">
    <property type="entry name" value="Glycosidases"/>
    <property type="match status" value="1"/>
</dbReference>
<keyword evidence="10" id="KW-0624">Polysaccharide degradation</keyword>
<accession>A0ABY2UI31</accession>
<dbReference type="EC" id="3.2.1.78" evidence="3"/>
<sequence length="1110" mass="119675">MVSEMLRRKTGLPLVVATLLSLPIMAQADTCSAPAWDAGNQYVGGELVTYDSAHFKAKWWIKDSPPDRSQQWGPWEFIEDCIAGGDPEPDPDPVPVVSPATRSFNLANGADAVFNLNTDGDTLMSVENTTLSASLDGNEFSLNGFDLVLSADYLSTLAPGSYRFQLNFASAAPLTVSINVVDVNSDAQTLPVTDAVLSGGAGLNGGQIDLQHGSAVWNFYASMSGEYVVEFDYQSPHGEKENTFFVGSSSQQVLSQVTSTTETVTMTVNLSAGEQQLGVDGGGNNWGYIFLEQVRVTPSEVVPEDPAISPASRNLVLGSGESVSYSLNRGSYSFDSVTLGGTSLQQGTDYSVSASSLTLNSGFVGSLSLGVHSFNAHFADSQLGNKSVGFELRLDSAPVEMPQITPDSQTVNVDAPTALSFAVDAGSFTFSGLQADGLVLESGSDYSWDNGSLTLNESYIGTLISGQTVNLSALFDSADHGEASASFLVTAMQALTGDCFDATDVTLEGGAEIDGDRAKLNGEIGSAAYWTFSLDKAGQYQVVLTYSTEGGSKYVSYRLDEGGIAGMLWPDTPPETPAEKTFVHSLSAGVHSAGITNRNGDWGWASVHNLCVNFLGSLDILSPQPFDDLSSGSDIVVDFDKGGAGALTYSVNGGSTQTYNGESPLTIPSSGDGLYDLEFGVAGTNLKKSLRVQVGEAQGPFYVDTLGTQFALGNRPFYFNGSNQYYLMYKPEAMTEDFFKRAHHLGMTSVRTWMFCNDSKTHDGVCINMKTGDGFLLTKAERTAEEQAIVDRSFELFDNYVALAHQYDIKLVLSLADHWNYFGSLETYGSNHYSNPESIANFKAFITELLQHHNPLTGYTYAEDPAIMMWEVANEPRCASGCDAEIFRNWADEMSRHIKSLAPNHLVSLGTESSFGHNGTGDDFDFVTTVNDLPTIDAVSAHMYPTAWNMSDDEVLANIDLLAEVGRALNKPTYLGEFSWPVASEASVAEDLQTRYDRFVDWFAKAEEHQDVIGGLHAWQLSGLEWGNGGTPLDGCQWCAGPYGEPTGAWTANNDGYQMYCAITPEEQTLTETGAPGSNKEGNTIHIDLHKPVCDLLMERSDFYRALNQQ</sequence>
<feature type="chain" id="PRO_5047389580" description="mannan endo-1,4-beta-mannosidase" evidence="11">
    <location>
        <begin position="29"/>
        <end position="1110"/>
    </location>
</feature>
<evidence type="ECO:0000256" key="10">
    <source>
        <dbReference type="ARBA" id="ARBA00023326"/>
    </source>
</evidence>
<dbReference type="Pfam" id="PF26410">
    <property type="entry name" value="GH5_mannosidase"/>
    <property type="match status" value="1"/>
</dbReference>
<dbReference type="SMART" id="SM00495">
    <property type="entry name" value="ChtBD3"/>
    <property type="match status" value="1"/>
</dbReference>
<feature type="signal peptide" evidence="11">
    <location>
        <begin position="1"/>
        <end position="28"/>
    </location>
</feature>
<keyword evidence="6" id="KW-0378">Hydrolase</keyword>
<comment type="catalytic activity">
    <reaction evidence="1">
        <text>Random hydrolysis of (1-&gt;4)-beta-D-mannosidic linkages in mannans, galactomannans and glucomannans.</text>
        <dbReference type="EC" id="3.2.1.78"/>
    </reaction>
</comment>
<evidence type="ECO:0000256" key="11">
    <source>
        <dbReference type="SAM" id="SignalP"/>
    </source>
</evidence>
<organism evidence="13 14">
    <name type="scientific">Microbulbifer harenosus</name>
    <dbReference type="NCBI Taxonomy" id="2576840"/>
    <lineage>
        <taxon>Bacteria</taxon>
        <taxon>Pseudomonadati</taxon>
        <taxon>Pseudomonadota</taxon>
        <taxon>Gammaproteobacteria</taxon>
        <taxon>Cellvibrionales</taxon>
        <taxon>Microbulbiferaceae</taxon>
        <taxon>Microbulbifer</taxon>
    </lineage>
</organism>
<dbReference type="InterPro" id="IPR045053">
    <property type="entry name" value="MAN-like"/>
</dbReference>
<dbReference type="PANTHER" id="PTHR31451">
    <property type="match status" value="1"/>
</dbReference>
<dbReference type="PANTHER" id="PTHR31451:SF39">
    <property type="entry name" value="MANNAN ENDO-1,4-BETA-MANNOSIDASE 1"/>
    <property type="match status" value="1"/>
</dbReference>
<reference evidence="13 14" key="1">
    <citation type="submission" date="2019-05" db="EMBL/GenBank/DDBJ databases">
        <title>Microbulbifer harenosus sp. nov., an alginate-degrading bacterium isolated from coastal sand.</title>
        <authorList>
            <person name="Huang H."/>
            <person name="Mo K."/>
            <person name="Bao S."/>
        </authorList>
    </citation>
    <scope>NUCLEOTIDE SEQUENCE [LARGE SCALE GENOMIC DNA]</scope>
    <source>
        <strain evidence="13 14">HB161719</strain>
    </source>
</reference>
<proteinExistence type="predicted"/>
<dbReference type="InterPro" id="IPR036573">
    <property type="entry name" value="CBM_sf_5/12"/>
</dbReference>
<dbReference type="InterPro" id="IPR014756">
    <property type="entry name" value="Ig_E-set"/>
</dbReference>
<dbReference type="Pfam" id="PF03442">
    <property type="entry name" value="CBM_X2"/>
    <property type="match status" value="1"/>
</dbReference>
<evidence type="ECO:0000256" key="6">
    <source>
        <dbReference type="ARBA" id="ARBA00022801"/>
    </source>
</evidence>
<evidence type="ECO:0000256" key="3">
    <source>
        <dbReference type="ARBA" id="ARBA00012706"/>
    </source>
</evidence>
<dbReference type="Gene3D" id="2.10.10.20">
    <property type="entry name" value="Carbohydrate-binding module superfamily 5/12"/>
    <property type="match status" value="1"/>
</dbReference>
<dbReference type="CDD" id="cd12215">
    <property type="entry name" value="ChiC_BD"/>
    <property type="match status" value="1"/>
</dbReference>
<comment type="subcellular location">
    <subcellularLocation>
        <location evidence="2">Secreted</location>
    </subcellularLocation>
</comment>
<feature type="domain" description="Cadherin" evidence="12">
    <location>
        <begin position="90"/>
        <end position="193"/>
    </location>
</feature>
<dbReference type="InterPro" id="IPR017853">
    <property type="entry name" value="GH"/>
</dbReference>
<keyword evidence="5 11" id="KW-0732">Signal</keyword>
<dbReference type="Gene3D" id="2.60.120.260">
    <property type="entry name" value="Galactose-binding domain-like"/>
    <property type="match status" value="2"/>
</dbReference>
<evidence type="ECO:0000256" key="5">
    <source>
        <dbReference type="ARBA" id="ARBA00022729"/>
    </source>
</evidence>
<dbReference type="InterPro" id="IPR013783">
    <property type="entry name" value="Ig-like_fold"/>
</dbReference>
<dbReference type="Proteomes" id="UP000306791">
    <property type="component" value="Unassembled WGS sequence"/>
</dbReference>
<keyword evidence="14" id="KW-1185">Reference proteome</keyword>
<comment type="caution">
    <text evidence="13">The sequence shown here is derived from an EMBL/GenBank/DDBJ whole genome shotgun (WGS) entry which is preliminary data.</text>
</comment>
<keyword evidence="4" id="KW-0964">Secreted</keyword>
<dbReference type="SUPFAM" id="SSF51055">
    <property type="entry name" value="Carbohydrate binding domain"/>
    <property type="match status" value="1"/>
</dbReference>
<dbReference type="InterPro" id="IPR005102">
    <property type="entry name" value="Carbo-bd_X2"/>
</dbReference>
<keyword evidence="8" id="KW-0119">Carbohydrate metabolism</keyword>
<protein>
    <recommendedName>
        <fullName evidence="3">mannan endo-1,4-beta-mannosidase</fullName>
        <ecNumber evidence="3">3.2.1.78</ecNumber>
    </recommendedName>
</protein>
<evidence type="ECO:0000256" key="7">
    <source>
        <dbReference type="ARBA" id="ARBA00023001"/>
    </source>
</evidence>
<dbReference type="SUPFAM" id="SSF81296">
    <property type="entry name" value="E set domains"/>
    <property type="match status" value="3"/>
</dbReference>
<keyword evidence="7" id="KW-0136">Cellulose degradation</keyword>
<dbReference type="EMBL" id="VANI01000018">
    <property type="protein sequence ID" value="TLM75240.1"/>
    <property type="molecule type" value="Genomic_DNA"/>
</dbReference>
<evidence type="ECO:0000259" key="12">
    <source>
        <dbReference type="PROSITE" id="PS50268"/>
    </source>
</evidence>
<name>A0ABY2UI31_9GAMM</name>
<keyword evidence="9" id="KW-0326">Glycosidase</keyword>
<gene>
    <name evidence="13" type="ORF">FDY93_16230</name>
</gene>
<evidence type="ECO:0000256" key="2">
    <source>
        <dbReference type="ARBA" id="ARBA00004613"/>
    </source>
</evidence>
<evidence type="ECO:0000313" key="13">
    <source>
        <dbReference type="EMBL" id="TLM75240.1"/>
    </source>
</evidence>
<evidence type="ECO:0000256" key="4">
    <source>
        <dbReference type="ARBA" id="ARBA00022525"/>
    </source>
</evidence>